<evidence type="ECO:0000256" key="1">
    <source>
        <dbReference type="SAM" id="MobiDB-lite"/>
    </source>
</evidence>
<evidence type="ECO:0008006" key="3">
    <source>
        <dbReference type="Google" id="ProtNLM"/>
    </source>
</evidence>
<dbReference type="EMBL" id="KF900941">
    <property type="protein sequence ID" value="AIF12260.1"/>
    <property type="molecule type" value="Genomic_DNA"/>
</dbReference>
<sequence length="114" mass="12700">MVVILDMSRNDLLVKIKQAEQTAESSLEGAEKERSEALRNTETKGHSVIDDARNKAETKASKDLDKAKKDISKKKDKLLKEGMTDIKKMQSDASKKSEKAADNFVKTFLESVDA</sequence>
<accession>A0A075HAP1</accession>
<reference evidence="2" key="1">
    <citation type="journal article" date="2014" name="Genome Biol. Evol.">
        <title>Pangenome evidence for extensive interdomain horizontal transfer affecting lineage core and shell genes in uncultured planktonic thaumarchaeota and euryarchaeota.</title>
        <authorList>
            <person name="Deschamps P."/>
            <person name="Zivanovic Y."/>
            <person name="Moreira D."/>
            <person name="Rodriguez-Valera F."/>
            <person name="Lopez-Garcia P."/>
        </authorList>
    </citation>
    <scope>NUCLEOTIDE SEQUENCE</scope>
</reference>
<proteinExistence type="predicted"/>
<protein>
    <recommendedName>
        <fullName evidence="3">ATP synthase archaeal subunit H</fullName>
    </recommendedName>
</protein>
<name>A0A075HAP1_9ARCH</name>
<dbReference type="AlphaFoldDB" id="A0A075HAP1"/>
<feature type="compositionally biased region" description="Basic and acidic residues" evidence="1">
    <location>
        <begin position="29"/>
        <end position="68"/>
    </location>
</feature>
<organism evidence="2">
    <name type="scientific">uncultured marine thaumarchaeote KM3_55_A11</name>
    <dbReference type="NCBI Taxonomy" id="1456195"/>
    <lineage>
        <taxon>Archaea</taxon>
        <taxon>Nitrososphaerota</taxon>
        <taxon>environmental samples</taxon>
    </lineage>
</organism>
<feature type="region of interest" description="Disordered" evidence="1">
    <location>
        <begin position="20"/>
        <end position="68"/>
    </location>
</feature>
<dbReference type="Gene3D" id="1.20.5.2950">
    <property type="match status" value="1"/>
</dbReference>
<evidence type="ECO:0000313" key="2">
    <source>
        <dbReference type="EMBL" id="AIF12260.1"/>
    </source>
</evidence>